<evidence type="ECO:0000259" key="9">
    <source>
        <dbReference type="Pfam" id="PF01326"/>
    </source>
</evidence>
<dbReference type="InterPro" id="IPR002192">
    <property type="entry name" value="PPDK_AMP/ATP-bd"/>
</dbReference>
<dbReference type="Gene3D" id="2.30.18.10">
    <property type="entry name" value="Transcription factor IIA (TFIIA), beta-barrel domain"/>
    <property type="match status" value="1"/>
</dbReference>
<dbReference type="SUPFAM" id="SSF50784">
    <property type="entry name" value="Transcription factor IIA (TFIIA), beta-barrel domain"/>
    <property type="match status" value="1"/>
</dbReference>
<evidence type="ECO:0000256" key="2">
    <source>
        <dbReference type="ARBA" id="ARBA00007837"/>
    </source>
</evidence>
<accession>A0A5N6NW61</accession>
<keyword evidence="8" id="KW-0812">Transmembrane</keyword>
<keyword evidence="5" id="KW-0539">Nucleus</keyword>
<dbReference type="Proteomes" id="UP000326396">
    <property type="component" value="Linkage Group LG16"/>
</dbReference>
<keyword evidence="6" id="KW-0119">Carbohydrate metabolism</keyword>
<feature type="domain" description="Alpha-glucan water dikinase-like N-terminal Ig-like" evidence="11">
    <location>
        <begin position="227"/>
        <end position="323"/>
    </location>
</feature>
<dbReference type="Pfam" id="PF02751">
    <property type="entry name" value="TFIIA_gamma_C"/>
    <property type="match status" value="1"/>
</dbReference>
<proteinExistence type="inferred from homology"/>
<feature type="transmembrane region" description="Helical" evidence="8">
    <location>
        <begin position="324"/>
        <end position="344"/>
    </location>
</feature>
<feature type="domain" description="Pyruvate phosphate dikinase AMP/ATP-binding" evidence="9">
    <location>
        <begin position="517"/>
        <end position="721"/>
    </location>
</feature>
<dbReference type="GO" id="GO:0005524">
    <property type="term" value="F:ATP binding"/>
    <property type="evidence" value="ECO:0007669"/>
    <property type="project" value="InterPro"/>
</dbReference>
<evidence type="ECO:0000256" key="5">
    <source>
        <dbReference type="ARBA" id="ARBA00023242"/>
    </source>
</evidence>
<evidence type="ECO:0000256" key="4">
    <source>
        <dbReference type="ARBA" id="ARBA00023163"/>
    </source>
</evidence>
<evidence type="ECO:0000256" key="8">
    <source>
        <dbReference type="SAM" id="Phobius"/>
    </source>
</evidence>
<evidence type="ECO:0000313" key="12">
    <source>
        <dbReference type="EMBL" id="KAD5507475.1"/>
    </source>
</evidence>
<keyword evidence="4" id="KW-0804">Transcription</keyword>
<dbReference type="PANTHER" id="PTHR46999">
    <property type="entry name" value="ALPHA-GLUCAN WATER DIKINASE 1, CHLOROPLASTIC-RELATED"/>
    <property type="match status" value="1"/>
</dbReference>
<evidence type="ECO:0000256" key="7">
    <source>
        <dbReference type="SAM" id="MobiDB-lite"/>
    </source>
</evidence>
<dbReference type="SUPFAM" id="SSF56059">
    <property type="entry name" value="Glutathione synthetase ATP-binding domain-like"/>
    <property type="match status" value="1"/>
</dbReference>
<reference evidence="12 13" key="1">
    <citation type="submission" date="2019-05" db="EMBL/GenBank/DDBJ databases">
        <title>Mikania micrantha, genome provides insights into the molecular mechanism of rapid growth.</title>
        <authorList>
            <person name="Liu B."/>
        </authorList>
    </citation>
    <scope>NUCLEOTIDE SEQUENCE [LARGE SCALE GENOMIC DNA]</scope>
    <source>
        <strain evidence="12">NLD-2019</strain>
        <tissue evidence="12">Leaf</tissue>
    </source>
</reference>
<comment type="similarity">
    <text evidence="2">Belongs to the PEP-utilizing enzyme family.</text>
</comment>
<dbReference type="Pfam" id="PF01326">
    <property type="entry name" value="PPDK_N"/>
    <property type="match status" value="1"/>
</dbReference>
<dbReference type="Pfam" id="PF23166">
    <property type="entry name" value="Ig_N_CWD1"/>
    <property type="match status" value="1"/>
</dbReference>
<dbReference type="Gene3D" id="3.30.470.20">
    <property type="entry name" value="ATP-grasp fold, B domain"/>
    <property type="match status" value="1"/>
</dbReference>
<comment type="caution">
    <text evidence="12">The sequence shown here is derived from an EMBL/GenBank/DDBJ whole genome shotgun (WGS) entry which is preliminary data.</text>
</comment>
<keyword evidence="3" id="KW-0479">Metal-binding</keyword>
<name>A0A5N6NW61_9ASTR</name>
<organism evidence="12 13">
    <name type="scientific">Mikania micrantha</name>
    <name type="common">bitter vine</name>
    <dbReference type="NCBI Taxonomy" id="192012"/>
    <lineage>
        <taxon>Eukaryota</taxon>
        <taxon>Viridiplantae</taxon>
        <taxon>Streptophyta</taxon>
        <taxon>Embryophyta</taxon>
        <taxon>Tracheophyta</taxon>
        <taxon>Spermatophyta</taxon>
        <taxon>Magnoliopsida</taxon>
        <taxon>eudicotyledons</taxon>
        <taxon>Gunneridae</taxon>
        <taxon>Pentapetalae</taxon>
        <taxon>asterids</taxon>
        <taxon>campanulids</taxon>
        <taxon>Asterales</taxon>
        <taxon>Asteraceae</taxon>
        <taxon>Asteroideae</taxon>
        <taxon>Heliantheae alliance</taxon>
        <taxon>Eupatorieae</taxon>
        <taxon>Mikania</taxon>
    </lineage>
</organism>
<dbReference type="FunFam" id="2.30.18.10:FF:000001">
    <property type="entry name" value="Transcription initiation factor IIA subunit 2"/>
    <property type="match status" value="1"/>
</dbReference>
<dbReference type="InterPro" id="IPR015871">
    <property type="entry name" value="TFIIA_gsu_C"/>
</dbReference>
<dbReference type="GO" id="GO:0046872">
    <property type="term" value="F:metal ion binding"/>
    <property type="evidence" value="ECO:0007669"/>
    <property type="project" value="UniProtKB-KW"/>
</dbReference>
<feature type="region of interest" description="Disordered" evidence="7">
    <location>
        <begin position="1"/>
        <end position="56"/>
    </location>
</feature>
<dbReference type="InterPro" id="IPR009088">
    <property type="entry name" value="TFIIA_b-brl"/>
</dbReference>
<dbReference type="EMBL" id="SZYD01000008">
    <property type="protein sequence ID" value="KAD5507475.1"/>
    <property type="molecule type" value="Genomic_DNA"/>
</dbReference>
<evidence type="ECO:0000259" key="10">
    <source>
        <dbReference type="Pfam" id="PF02751"/>
    </source>
</evidence>
<dbReference type="InterPro" id="IPR056301">
    <property type="entry name" value="GWD-like_N_Ig"/>
</dbReference>
<keyword evidence="8" id="KW-0472">Membrane</keyword>
<keyword evidence="8" id="KW-1133">Transmembrane helix</keyword>
<dbReference type="GO" id="GO:0005672">
    <property type="term" value="C:transcription factor TFIIA complex"/>
    <property type="evidence" value="ECO:0007669"/>
    <property type="project" value="InterPro"/>
</dbReference>
<evidence type="ECO:0008006" key="14">
    <source>
        <dbReference type="Google" id="ProtNLM"/>
    </source>
</evidence>
<sequence length="727" mass="82693">MSDDGKAELICTQKGSEDVRVETNPNRLHPRRVRSKRDNNRSPPQHSNGRDASSDALTPAEIAGEREGVDLSFQKWYLPNAEMMLALFPSMTEIEMDKILIEWQRLNYTADQQSSLIEALESQVKSKVTIKGHLHTYRFCDNVWTFIVQDAMFKYDDIQESVGQVKIVACDSKLLTQYILQVLQLYQILRLVQELNLLIALPVATMAALKSGKCTKIKKKYEFHDGMVDVSLFSSDQNATVKLQLHNCSQSWILHWGCISNGNKKWFVPSFYPSGTTVYKKAALCTPFIKDGDVYVIDIELRDPKIHAIEFVLKNTRHDKWFNLLFYNLFFINFALFSYFIILVKNDGAGNANCLLNEISHKENIVGQFRHRNLCSAPFFSKLSTSSSTREFSQKNTVSNMYALSLEETCSEMIGEKSCSIRFLHKEIPECIKFPASVVLPFGVFEKVLSEDINKEVAKKIACLSDYVDRGDISKLKTIQDTVLQMKAPRRMSIEIRKKMKSSRLPWPRGPGQDTWNQIWQSIKMVWASKWNERAYISCRNTDTSFGKLCIGILIQEYIRADYAFVTYTYHPVSQDSSQIYTEIVKGSVETLIGAYLGRPMSSITKKSDLNSPIITCYPSKSTGLYTKNKRSVIFRPDFTSDNKNGYTGNGIYDSILMENQEEVVLDYSKDPLAADLGFQALIHSKIAETAKNIEDLYGCAQNIEGVVQDGQVYVLQCKPGLANSYI</sequence>
<dbReference type="OrthoDB" id="6123450at2759"/>
<evidence type="ECO:0000259" key="11">
    <source>
        <dbReference type="Pfam" id="PF23166"/>
    </source>
</evidence>
<dbReference type="AlphaFoldDB" id="A0A5N6NW61"/>
<dbReference type="PANTHER" id="PTHR46999:SF4">
    <property type="entry name" value="ALPHA-GLUCAN WATER DIKINASE 2"/>
    <property type="match status" value="1"/>
</dbReference>
<gene>
    <name evidence="12" type="ORF">E3N88_15178</name>
</gene>
<dbReference type="GO" id="GO:0006367">
    <property type="term" value="P:transcription initiation at RNA polymerase II promoter"/>
    <property type="evidence" value="ECO:0007669"/>
    <property type="project" value="InterPro"/>
</dbReference>
<protein>
    <recommendedName>
        <fullName evidence="14">Pyruvate phosphate dikinase AMP/ATP-binding domain-containing protein</fullName>
    </recommendedName>
</protein>
<dbReference type="GO" id="GO:0016301">
    <property type="term" value="F:kinase activity"/>
    <property type="evidence" value="ECO:0007669"/>
    <property type="project" value="InterPro"/>
</dbReference>
<dbReference type="CDD" id="cd10014">
    <property type="entry name" value="TFIIA_gamma_C"/>
    <property type="match status" value="1"/>
</dbReference>
<evidence type="ECO:0000256" key="1">
    <source>
        <dbReference type="ARBA" id="ARBA00004123"/>
    </source>
</evidence>
<keyword evidence="13" id="KW-1185">Reference proteome</keyword>
<evidence type="ECO:0000256" key="3">
    <source>
        <dbReference type="ARBA" id="ARBA00022723"/>
    </source>
</evidence>
<feature type="domain" description="Transcription initiation factor IIA gamma subunit C-terminal" evidence="10">
    <location>
        <begin position="131"/>
        <end position="172"/>
    </location>
</feature>
<comment type="subcellular location">
    <subcellularLocation>
        <location evidence="1">Nucleus</location>
    </subcellularLocation>
</comment>
<evidence type="ECO:0000256" key="6">
    <source>
        <dbReference type="ARBA" id="ARBA00023277"/>
    </source>
</evidence>
<evidence type="ECO:0000313" key="13">
    <source>
        <dbReference type="Proteomes" id="UP000326396"/>
    </source>
</evidence>